<evidence type="ECO:0000259" key="1">
    <source>
        <dbReference type="Pfam" id="PF20247"/>
    </source>
</evidence>
<evidence type="ECO:0000313" key="2">
    <source>
        <dbReference type="EMBL" id="MFC0530834.1"/>
    </source>
</evidence>
<dbReference type="RefSeq" id="WP_377254176.1">
    <property type="nucleotide sequence ID" value="NZ_JBHLUH010000052.1"/>
</dbReference>
<comment type="caution">
    <text evidence="2">The sequence shown here is derived from an EMBL/GenBank/DDBJ whole genome shotgun (WGS) entry which is preliminary data.</text>
</comment>
<evidence type="ECO:0000313" key="3">
    <source>
        <dbReference type="Proteomes" id="UP001589867"/>
    </source>
</evidence>
<dbReference type="EMBL" id="JBHLUH010000052">
    <property type="protein sequence ID" value="MFC0530834.1"/>
    <property type="molecule type" value="Genomic_DNA"/>
</dbReference>
<reference evidence="2 3" key="1">
    <citation type="submission" date="2024-09" db="EMBL/GenBank/DDBJ databases">
        <authorList>
            <person name="Sun Q."/>
            <person name="Mori K."/>
        </authorList>
    </citation>
    <scope>NUCLEOTIDE SEQUENCE [LARGE SCALE GENOMIC DNA]</scope>
    <source>
        <strain evidence="2 3">TBRC 3947</strain>
    </source>
</reference>
<feature type="domain" description="DUF6602" evidence="1">
    <location>
        <begin position="56"/>
        <end position="157"/>
    </location>
</feature>
<dbReference type="InterPro" id="IPR046537">
    <property type="entry name" value="DUF6602"/>
</dbReference>
<sequence length="465" mass="51632">MNEHSGGPLHGFLVPSNRRRHLPEVVAEYKGEYTVIRTVAELLSGITREVLPQLDAVEVKHAPTIGDMYEGLSAELLGRAIPEGIELDVVTGFAHDGSGNLSRQLDCMVVRGKGDPIPYTNAFVWHVKDVIAVIEVKKTLHSAQIVEALDLLRSVWELENRYRSVWATEAPNDTVDITSAQRAFSQTTGLIAPSYGGLEALSAEDQMIFHTLVSEQQSIVRIMLGYHGFKSELAFRKALVDILRANVGVRGFSPSSLPQLIISGSNSIVKMNGRPYSAPLIGGQWPFYVSTPVNPMLILLELVWTRLDQLFGLPHLWREDLDLEVPRTLILATGERYGWHLSFVDPSEDDLQSLPTTEAWSPAFVSLEEFVVLQRLCAGGTVKVDDPKLLEWLRAQKVAPEDLCRRLIATRLVAMHGKEMKLITIDCLCAVLPSGEYVAAENNTGRLSRWIDRRIGRDRTEPSGG</sequence>
<accession>A0ABV6M8K0</accession>
<dbReference type="Pfam" id="PF20247">
    <property type="entry name" value="DUF6602"/>
    <property type="match status" value="1"/>
</dbReference>
<dbReference type="Proteomes" id="UP001589867">
    <property type="component" value="Unassembled WGS sequence"/>
</dbReference>
<name>A0ABV6M8K0_9ACTN</name>
<keyword evidence="3" id="KW-1185">Reference proteome</keyword>
<gene>
    <name evidence="2" type="ORF">ACFFIA_24525</name>
</gene>
<protein>
    <submittedName>
        <fullName evidence="2">DUF6602 domain-containing protein</fullName>
    </submittedName>
</protein>
<proteinExistence type="predicted"/>
<organism evidence="2 3">
    <name type="scientific">Phytohabitans kaempferiae</name>
    <dbReference type="NCBI Taxonomy" id="1620943"/>
    <lineage>
        <taxon>Bacteria</taxon>
        <taxon>Bacillati</taxon>
        <taxon>Actinomycetota</taxon>
        <taxon>Actinomycetes</taxon>
        <taxon>Micromonosporales</taxon>
        <taxon>Micromonosporaceae</taxon>
    </lineage>
</organism>